<dbReference type="RefSeq" id="WP_190555622.1">
    <property type="nucleotide sequence ID" value="NZ_JACJQH010000040.1"/>
</dbReference>
<sequence>MGLASYPSLRDAKGERDFATTQPMILLNSTVLNHHPQRRSLCQKKEAMTINPEADTARNEKKLTYATFN</sequence>
<evidence type="ECO:0000313" key="2">
    <source>
        <dbReference type="Proteomes" id="UP000658514"/>
    </source>
</evidence>
<name>A0ABR8AFV9_9CYAN</name>
<dbReference type="EMBL" id="JACJQH010000040">
    <property type="protein sequence ID" value="MBD2198390.1"/>
    <property type="molecule type" value="Genomic_DNA"/>
</dbReference>
<evidence type="ECO:0000313" key="1">
    <source>
        <dbReference type="EMBL" id="MBD2198390.1"/>
    </source>
</evidence>
<dbReference type="Proteomes" id="UP000658514">
    <property type="component" value="Unassembled WGS sequence"/>
</dbReference>
<keyword evidence="2" id="KW-1185">Reference proteome</keyword>
<gene>
    <name evidence="1" type="ORF">H6G24_23265</name>
</gene>
<organism evidence="1 2">
    <name type="scientific">Calothrix parietina FACHB-288</name>
    <dbReference type="NCBI Taxonomy" id="2692896"/>
    <lineage>
        <taxon>Bacteria</taxon>
        <taxon>Bacillati</taxon>
        <taxon>Cyanobacteriota</taxon>
        <taxon>Cyanophyceae</taxon>
        <taxon>Nostocales</taxon>
        <taxon>Calotrichaceae</taxon>
        <taxon>Calothrix</taxon>
    </lineage>
</organism>
<proteinExistence type="predicted"/>
<accession>A0ABR8AFV9</accession>
<reference evidence="1 2" key="1">
    <citation type="journal article" date="2020" name="ISME J.">
        <title>Comparative genomics reveals insights into cyanobacterial evolution and habitat adaptation.</title>
        <authorList>
            <person name="Chen M.Y."/>
            <person name="Teng W.K."/>
            <person name="Zhao L."/>
            <person name="Hu C.X."/>
            <person name="Zhou Y.K."/>
            <person name="Han B.P."/>
            <person name="Song L.R."/>
            <person name="Shu W.S."/>
        </authorList>
    </citation>
    <scope>NUCLEOTIDE SEQUENCE [LARGE SCALE GENOMIC DNA]</scope>
    <source>
        <strain evidence="1 2">FACHB-288</strain>
    </source>
</reference>
<protein>
    <submittedName>
        <fullName evidence="1">Uncharacterized protein</fullName>
    </submittedName>
</protein>
<comment type="caution">
    <text evidence="1">The sequence shown here is derived from an EMBL/GenBank/DDBJ whole genome shotgun (WGS) entry which is preliminary data.</text>
</comment>